<dbReference type="PIRSF" id="PIRSF000193">
    <property type="entry name" value="Pyrrol-5-carb_rd"/>
    <property type="match status" value="1"/>
</dbReference>
<keyword evidence="4 7" id="KW-0028">Amino-acid biosynthesis</keyword>
<dbReference type="HAMAP" id="MF_01925">
    <property type="entry name" value="P5C_reductase"/>
    <property type="match status" value="1"/>
</dbReference>
<evidence type="ECO:0000313" key="12">
    <source>
        <dbReference type="Proteomes" id="UP000315648"/>
    </source>
</evidence>
<feature type="domain" description="Pyrroline-5-carboxylate reductase catalytic N-terminal" evidence="9">
    <location>
        <begin position="3"/>
        <end position="96"/>
    </location>
</feature>
<organism evidence="11 12">
    <name type="scientific">Rariglobus hedericola</name>
    <dbReference type="NCBI Taxonomy" id="2597822"/>
    <lineage>
        <taxon>Bacteria</taxon>
        <taxon>Pseudomonadati</taxon>
        <taxon>Verrucomicrobiota</taxon>
        <taxon>Opitutia</taxon>
        <taxon>Opitutales</taxon>
        <taxon>Opitutaceae</taxon>
        <taxon>Rariglobus</taxon>
    </lineage>
</organism>
<dbReference type="OrthoDB" id="9805754at2"/>
<dbReference type="Pfam" id="PF14748">
    <property type="entry name" value="P5CR_dimer"/>
    <property type="match status" value="1"/>
</dbReference>
<evidence type="ECO:0000256" key="8">
    <source>
        <dbReference type="SAM" id="SignalP"/>
    </source>
</evidence>
<name>A0A556QDN3_9BACT</name>
<comment type="caution">
    <text evidence="11">The sequence shown here is derived from an EMBL/GenBank/DDBJ whole genome shotgun (WGS) entry which is preliminary data.</text>
</comment>
<keyword evidence="3 4" id="KW-0560">Oxidoreductase</keyword>
<dbReference type="GO" id="GO:0004735">
    <property type="term" value="F:pyrroline-5-carboxylate reductase activity"/>
    <property type="evidence" value="ECO:0007669"/>
    <property type="project" value="UniProtKB-UniRule"/>
</dbReference>
<dbReference type="PANTHER" id="PTHR11645:SF0">
    <property type="entry name" value="PYRROLINE-5-CARBOXYLATE REDUCTASE 3"/>
    <property type="match status" value="1"/>
</dbReference>
<dbReference type="EC" id="1.5.1.2" evidence="4 5"/>
<accession>A0A556QDN3</accession>
<dbReference type="SUPFAM" id="SSF51735">
    <property type="entry name" value="NAD(P)-binding Rossmann-fold domains"/>
    <property type="match status" value="1"/>
</dbReference>
<comment type="subcellular location">
    <subcellularLocation>
        <location evidence="4">Cytoplasm</location>
    </subcellularLocation>
</comment>
<dbReference type="PANTHER" id="PTHR11645">
    <property type="entry name" value="PYRROLINE-5-CARBOXYLATE REDUCTASE"/>
    <property type="match status" value="1"/>
</dbReference>
<proteinExistence type="inferred from homology"/>
<keyword evidence="8" id="KW-0732">Signal</keyword>
<feature type="signal peptide" evidence="8">
    <location>
        <begin position="1"/>
        <end position="22"/>
    </location>
</feature>
<evidence type="ECO:0000313" key="11">
    <source>
        <dbReference type="EMBL" id="TSJ74741.1"/>
    </source>
</evidence>
<dbReference type="EMBL" id="VMBG01000005">
    <property type="protein sequence ID" value="TSJ74741.1"/>
    <property type="molecule type" value="Genomic_DNA"/>
</dbReference>
<evidence type="ECO:0000256" key="3">
    <source>
        <dbReference type="ARBA" id="ARBA00023002"/>
    </source>
</evidence>
<dbReference type="Pfam" id="PF03807">
    <property type="entry name" value="F420_oxidored"/>
    <property type="match status" value="1"/>
</dbReference>
<comment type="catalytic activity">
    <reaction evidence="4 7">
        <text>L-proline + NADP(+) = (S)-1-pyrroline-5-carboxylate + NADPH + 2 H(+)</text>
        <dbReference type="Rhea" id="RHEA:14109"/>
        <dbReference type="ChEBI" id="CHEBI:15378"/>
        <dbReference type="ChEBI" id="CHEBI:17388"/>
        <dbReference type="ChEBI" id="CHEBI:57783"/>
        <dbReference type="ChEBI" id="CHEBI:58349"/>
        <dbReference type="ChEBI" id="CHEBI:60039"/>
        <dbReference type="EC" id="1.5.1.2"/>
    </reaction>
</comment>
<gene>
    <name evidence="4 11" type="primary">proC</name>
    <name evidence="11" type="ORF">FPL22_17515</name>
</gene>
<evidence type="ECO:0000256" key="2">
    <source>
        <dbReference type="ARBA" id="ARBA00022857"/>
    </source>
</evidence>
<dbReference type="Proteomes" id="UP000315648">
    <property type="component" value="Unassembled WGS sequence"/>
</dbReference>
<comment type="catalytic activity">
    <reaction evidence="4">
        <text>L-proline + NAD(+) = (S)-1-pyrroline-5-carboxylate + NADH + 2 H(+)</text>
        <dbReference type="Rhea" id="RHEA:14105"/>
        <dbReference type="ChEBI" id="CHEBI:15378"/>
        <dbReference type="ChEBI" id="CHEBI:17388"/>
        <dbReference type="ChEBI" id="CHEBI:57540"/>
        <dbReference type="ChEBI" id="CHEBI:57945"/>
        <dbReference type="ChEBI" id="CHEBI:60039"/>
        <dbReference type="EC" id="1.5.1.2"/>
    </reaction>
</comment>
<sequence length="267" mass="27404">MPKIAFLGAGNMAAAIVTGLLAQNVCTPADISCLGGGGASAQKLAGRTGIRLATTPADLLSTADIVVIAFKPQHLASVDPLISALTAGKLVISVLAAKTLARLSAAFPSARNIVRTMPNTPSAIGAGMTGWCSLNPLSDTDRATVLTLLRAIGKEVEVPENQIEALMGVSGCGPAFVFEFTAALREAGVTAGLDRDTAQMLAVQTLLGSARLMAETGTEPETLRNQVTSPNGTTFAGLKRLEAHNFRAIIAETVQAAKARAEELAQG</sequence>
<evidence type="ECO:0000256" key="5">
    <source>
        <dbReference type="NCBIfam" id="TIGR00112"/>
    </source>
</evidence>
<evidence type="ECO:0000259" key="10">
    <source>
        <dbReference type="Pfam" id="PF14748"/>
    </source>
</evidence>
<dbReference type="SUPFAM" id="SSF48179">
    <property type="entry name" value="6-phosphogluconate dehydrogenase C-terminal domain-like"/>
    <property type="match status" value="1"/>
</dbReference>
<dbReference type="GO" id="GO:0005737">
    <property type="term" value="C:cytoplasm"/>
    <property type="evidence" value="ECO:0007669"/>
    <property type="project" value="UniProtKB-SubCell"/>
</dbReference>
<dbReference type="UniPathway" id="UPA00098">
    <property type="reaction ID" value="UER00361"/>
</dbReference>
<dbReference type="RefSeq" id="WP_144354340.1">
    <property type="nucleotide sequence ID" value="NZ_CBCRVV010000028.1"/>
</dbReference>
<feature type="chain" id="PRO_5021985155" description="Pyrroline-5-carboxylate reductase" evidence="8">
    <location>
        <begin position="23"/>
        <end position="267"/>
    </location>
</feature>
<dbReference type="InterPro" id="IPR028939">
    <property type="entry name" value="P5C_Rdtase_cat_N"/>
</dbReference>
<reference evidence="11 12" key="1">
    <citation type="submission" date="2019-07" db="EMBL/GenBank/DDBJ databases">
        <title>Description of 53C-WASEF.</title>
        <authorList>
            <person name="Pitt A."/>
            <person name="Hahn M.W."/>
        </authorList>
    </citation>
    <scope>NUCLEOTIDE SEQUENCE [LARGE SCALE GENOMIC DNA]</scope>
    <source>
        <strain evidence="11 12">53C-WASEF</strain>
    </source>
</reference>
<keyword evidence="2 4" id="KW-0521">NADP</keyword>
<dbReference type="InterPro" id="IPR036291">
    <property type="entry name" value="NAD(P)-bd_dom_sf"/>
</dbReference>
<feature type="binding site" evidence="6">
    <location>
        <begin position="7"/>
        <end position="12"/>
    </location>
    <ligand>
        <name>NADP(+)</name>
        <dbReference type="ChEBI" id="CHEBI:58349"/>
    </ligand>
</feature>
<dbReference type="GO" id="GO:0055129">
    <property type="term" value="P:L-proline biosynthetic process"/>
    <property type="evidence" value="ECO:0007669"/>
    <property type="project" value="UniProtKB-UniRule"/>
</dbReference>
<keyword evidence="12" id="KW-1185">Reference proteome</keyword>
<protein>
    <recommendedName>
        <fullName evidence="4 5">Pyrroline-5-carboxylate reductase</fullName>
        <shortName evidence="4">P5C reductase</shortName>
        <shortName evidence="4">P5CR</shortName>
        <ecNumber evidence="4 5">1.5.1.2</ecNumber>
    </recommendedName>
    <alternativeName>
        <fullName evidence="4">PCA reductase</fullName>
    </alternativeName>
</protein>
<comment type="function">
    <text evidence="4">Catalyzes the reduction of 1-pyrroline-5-carboxylate (PCA) to L-proline.</text>
</comment>
<keyword evidence="4" id="KW-0963">Cytoplasm</keyword>
<dbReference type="NCBIfam" id="TIGR00112">
    <property type="entry name" value="proC"/>
    <property type="match status" value="1"/>
</dbReference>
<evidence type="ECO:0000256" key="7">
    <source>
        <dbReference type="RuleBase" id="RU003903"/>
    </source>
</evidence>
<dbReference type="InterPro" id="IPR053790">
    <property type="entry name" value="P5CR-like_CS"/>
</dbReference>
<comment type="similarity">
    <text evidence="1 4 7">Belongs to the pyrroline-5-carboxylate reductase family.</text>
</comment>
<dbReference type="InterPro" id="IPR029036">
    <property type="entry name" value="P5CR_dimer"/>
</dbReference>
<dbReference type="Gene3D" id="3.40.50.720">
    <property type="entry name" value="NAD(P)-binding Rossmann-like Domain"/>
    <property type="match status" value="1"/>
</dbReference>
<evidence type="ECO:0000256" key="6">
    <source>
        <dbReference type="PIRSR" id="PIRSR000193-1"/>
    </source>
</evidence>
<feature type="binding site" evidence="6">
    <location>
        <begin position="69"/>
        <end position="72"/>
    </location>
    <ligand>
        <name>NADP(+)</name>
        <dbReference type="ChEBI" id="CHEBI:58349"/>
    </ligand>
</feature>
<dbReference type="PROSITE" id="PS00521">
    <property type="entry name" value="P5CR"/>
    <property type="match status" value="1"/>
</dbReference>
<evidence type="ECO:0000259" key="9">
    <source>
        <dbReference type="Pfam" id="PF03807"/>
    </source>
</evidence>
<dbReference type="FunFam" id="1.10.3730.10:FF:000001">
    <property type="entry name" value="Pyrroline-5-carboxylate reductase"/>
    <property type="match status" value="1"/>
</dbReference>
<keyword evidence="4 7" id="KW-0641">Proline biosynthesis</keyword>
<dbReference type="InterPro" id="IPR008927">
    <property type="entry name" value="6-PGluconate_DH-like_C_sf"/>
</dbReference>
<feature type="domain" description="Pyrroline-5-carboxylate reductase dimerisation" evidence="10">
    <location>
        <begin position="160"/>
        <end position="264"/>
    </location>
</feature>
<evidence type="ECO:0000256" key="1">
    <source>
        <dbReference type="ARBA" id="ARBA00005525"/>
    </source>
</evidence>
<comment type="pathway">
    <text evidence="4 7">Amino-acid biosynthesis; L-proline biosynthesis; L-proline from L-glutamate 5-semialdehyde: step 1/1.</text>
</comment>
<dbReference type="AlphaFoldDB" id="A0A556QDN3"/>
<dbReference type="Gene3D" id="1.10.3730.10">
    <property type="entry name" value="ProC C-terminal domain-like"/>
    <property type="match status" value="1"/>
</dbReference>
<evidence type="ECO:0000256" key="4">
    <source>
        <dbReference type="HAMAP-Rule" id="MF_01925"/>
    </source>
</evidence>
<dbReference type="InterPro" id="IPR000304">
    <property type="entry name" value="Pyrroline-COOH_reductase"/>
</dbReference>